<proteinExistence type="predicted"/>
<dbReference type="KEGG" id="xyl:ET495_03500"/>
<keyword evidence="2" id="KW-1185">Reference proteome</keyword>
<protein>
    <submittedName>
        <fullName evidence="1">Uncharacterized protein</fullName>
    </submittedName>
</protein>
<accession>A0A4P6EIY3</accession>
<dbReference type="RefSeq" id="WP_129202631.1">
    <property type="nucleotide sequence ID" value="NZ_CP035495.1"/>
</dbReference>
<dbReference type="EMBL" id="CP035495">
    <property type="protein sequence ID" value="QAY62472.1"/>
    <property type="molecule type" value="Genomic_DNA"/>
</dbReference>
<evidence type="ECO:0000313" key="1">
    <source>
        <dbReference type="EMBL" id="QAY62472.1"/>
    </source>
</evidence>
<evidence type="ECO:0000313" key="2">
    <source>
        <dbReference type="Proteomes" id="UP000291758"/>
    </source>
</evidence>
<reference evidence="1 2" key="1">
    <citation type="submission" date="2019-01" db="EMBL/GenBank/DDBJ databases">
        <title>Genome sequencing of strain 2JSPR-7.</title>
        <authorList>
            <person name="Heo J."/>
            <person name="Kim S.-J."/>
            <person name="Kim J.-S."/>
            <person name="Hong S.-B."/>
            <person name="Kwon S.-W."/>
        </authorList>
    </citation>
    <scope>NUCLEOTIDE SEQUENCE [LARGE SCALE GENOMIC DNA]</scope>
    <source>
        <strain evidence="1 2">2JSPR-7</strain>
    </source>
</reference>
<sequence>MTELIERPARVPARDPLRGEEWFAEQIGKSVQWCRKNRIELPHHMVGESPRYDDHCVDLYRAQTFRPAVDPFVRQSPAKGRGRARRE</sequence>
<gene>
    <name evidence="1" type="ORF">ET495_03500</name>
</gene>
<organism evidence="1 2">
    <name type="scientific">Xylanimonas allomyrinae</name>
    <dbReference type="NCBI Taxonomy" id="2509459"/>
    <lineage>
        <taxon>Bacteria</taxon>
        <taxon>Bacillati</taxon>
        <taxon>Actinomycetota</taxon>
        <taxon>Actinomycetes</taxon>
        <taxon>Micrococcales</taxon>
        <taxon>Promicromonosporaceae</taxon>
        <taxon>Xylanimonas</taxon>
    </lineage>
</organism>
<name>A0A4P6EIY3_9MICO</name>
<dbReference type="Proteomes" id="UP000291758">
    <property type="component" value="Chromosome"/>
</dbReference>
<dbReference type="AlphaFoldDB" id="A0A4P6EIY3"/>